<organism evidence="2">
    <name type="scientific">Rotavirus G</name>
    <dbReference type="NCBI Taxonomy" id="183407"/>
    <lineage>
        <taxon>Viruses</taxon>
        <taxon>Riboviria</taxon>
        <taxon>Orthornavirae</taxon>
        <taxon>Duplornaviricota</taxon>
        <taxon>Resentoviricetes</taxon>
        <taxon>Reovirales</taxon>
        <taxon>Sedoreoviridae</taxon>
        <taxon>Rotavirus</taxon>
        <taxon>Rotavirus gammagastroenteritidis</taxon>
    </lineage>
</organism>
<keyword evidence="1" id="KW-0175">Coiled coil</keyword>
<accession>A0A3G1RPF2</accession>
<proteinExistence type="predicted"/>
<feature type="coiled-coil region" evidence="1">
    <location>
        <begin position="245"/>
        <end position="286"/>
    </location>
</feature>
<evidence type="ECO:0000256" key="1">
    <source>
        <dbReference type="SAM" id="Coils"/>
    </source>
</evidence>
<dbReference type="EMBL" id="MH453856">
    <property type="protein sequence ID" value="AXF38721.1"/>
    <property type="molecule type" value="Genomic_RNA"/>
</dbReference>
<feature type="coiled-coil region" evidence="1">
    <location>
        <begin position="132"/>
        <end position="180"/>
    </location>
</feature>
<reference evidence="2" key="1">
    <citation type="journal article" date="2018" name="Mol. Ecol.">
        <title>Virus-virus interactions and host ecology are associated with RNA virome structure in wild birds.</title>
        <authorList>
            <person name="Wille M."/>
            <person name="Eden J.S."/>
            <person name="Shi M."/>
            <person name="Klaassen M."/>
            <person name="Hurt A.C."/>
            <person name="Holmes E.C."/>
        </authorList>
    </citation>
    <scope>NUCLEOTIDE SEQUENCE</scope>
    <source>
        <strain evidence="2">MW07</strain>
    </source>
</reference>
<sequence length="320" mass="37125">MASLIADVVSVVAHNFGLQCKDEFKAACLDALNDAGVNVDEWRDSYYSHRFPPRMTASTMAFQLRNMEVEIKQLRLKAYEEGYNRGKRTLSAFDVTQEEGHTVLKPKTRLAEIILQNSRGELKLSGIPNGELERTLIELEEMRSENNDLQVAMGAIRAAFKDAEKERKRLEIENTTLTHDLEQTVIHMQEEIDYWRRKAEDAKTDEQLVEKIQILEQRLSDVDGVLADAVDKAEKRVWSIANARLSEMRHRRDEALLAMRSAQEDHEYMQDRLDELEADNARLDRMEMARDALAELQISDNESDDDEDYNFLYFGEREHR</sequence>
<evidence type="ECO:0000313" key="2">
    <source>
        <dbReference type="EMBL" id="AXF38721.1"/>
    </source>
</evidence>
<name>A0A3G1RPF2_9REOV</name>
<gene>
    <name evidence="2" type="primary">NSP3</name>
</gene>
<protein>
    <submittedName>
        <fullName evidence="2">Non-structural protein 2</fullName>
    </submittedName>
</protein>
<dbReference type="CDD" id="cd20714">
    <property type="entry name" value="NSP3_rotavirus"/>
    <property type="match status" value="1"/>
</dbReference>